<evidence type="ECO:0000313" key="4">
    <source>
        <dbReference type="Proteomes" id="UP000075243"/>
    </source>
</evidence>
<dbReference type="Proteomes" id="UP000075243">
    <property type="component" value="Unassembled WGS sequence"/>
</dbReference>
<dbReference type="EMBL" id="KQ484449">
    <property type="protein sequence ID" value="KYP35077.1"/>
    <property type="molecule type" value="Genomic_DNA"/>
</dbReference>
<dbReference type="InterPro" id="IPR055314">
    <property type="entry name" value="At2g29880-like"/>
</dbReference>
<proteinExistence type="predicted"/>
<dbReference type="PANTHER" id="PTHR47864:SF2">
    <property type="entry name" value="MYB_SANT-LIKE DNA-BINDING DOMAIN PROTEIN"/>
    <property type="match status" value="1"/>
</dbReference>
<dbReference type="PANTHER" id="PTHR47864">
    <property type="entry name" value="TRANSMEMBRANE PROTEIN"/>
    <property type="match status" value="1"/>
</dbReference>
<feature type="non-terminal residue" evidence="3">
    <location>
        <position position="1"/>
    </location>
</feature>
<dbReference type="AlphaFoldDB" id="A0A151QXK2"/>
<feature type="compositionally biased region" description="Basic and acidic residues" evidence="1">
    <location>
        <begin position="1"/>
        <end position="12"/>
    </location>
</feature>
<keyword evidence="4" id="KW-1185">Reference proteome</keyword>
<dbReference type="Gramene" id="C.cajan_42643.t">
    <property type="protein sequence ID" value="C.cajan_42643.t.cds1"/>
    <property type="gene ID" value="C.cajan_42643"/>
</dbReference>
<reference evidence="3" key="1">
    <citation type="journal article" date="2012" name="Nat. Biotechnol.">
        <title>Draft genome sequence of pigeonpea (Cajanus cajan), an orphan legume crop of resource-poor farmers.</title>
        <authorList>
            <person name="Varshney R.K."/>
            <person name="Chen W."/>
            <person name="Li Y."/>
            <person name="Bharti A.K."/>
            <person name="Saxena R.K."/>
            <person name="Schlueter J.A."/>
            <person name="Donoghue M.T."/>
            <person name="Azam S."/>
            <person name="Fan G."/>
            <person name="Whaley A.M."/>
            <person name="Farmer A.D."/>
            <person name="Sheridan J."/>
            <person name="Iwata A."/>
            <person name="Tuteja R."/>
            <person name="Penmetsa R.V."/>
            <person name="Wu W."/>
            <person name="Upadhyaya H.D."/>
            <person name="Yang S.P."/>
            <person name="Shah T."/>
            <person name="Saxena K.B."/>
            <person name="Michael T."/>
            <person name="McCombie W.R."/>
            <person name="Yang B."/>
            <person name="Zhang G."/>
            <person name="Yang H."/>
            <person name="Wang J."/>
            <person name="Spillane C."/>
            <person name="Cook D.R."/>
            <person name="May G.D."/>
            <person name="Xu X."/>
            <person name="Jackson S.A."/>
        </authorList>
    </citation>
    <scope>NUCLEOTIDE SEQUENCE [LARGE SCALE GENOMIC DNA]</scope>
</reference>
<evidence type="ECO:0000259" key="2">
    <source>
        <dbReference type="Pfam" id="PF24769"/>
    </source>
</evidence>
<sequence length="109" mass="12787">EVSIEKSNHQRQVDPSVEDNSIGTNNHANVLDTVFIGIETITVNFEKYQTYWRKEKKTEKKRKIINNTWNTIKEIPNLDDKSHFMAVDLLGTKVKKDFFFKMSLEEHSS</sequence>
<dbReference type="InterPro" id="IPR056253">
    <property type="entry name" value="At2g29880-like_C"/>
</dbReference>
<evidence type="ECO:0000256" key="1">
    <source>
        <dbReference type="SAM" id="MobiDB-lite"/>
    </source>
</evidence>
<feature type="region of interest" description="Disordered" evidence="1">
    <location>
        <begin position="1"/>
        <end position="24"/>
    </location>
</feature>
<evidence type="ECO:0000313" key="3">
    <source>
        <dbReference type="EMBL" id="KYP35077.1"/>
    </source>
</evidence>
<organism evidence="3 4">
    <name type="scientific">Cajanus cajan</name>
    <name type="common">Pigeon pea</name>
    <name type="synonym">Cajanus indicus</name>
    <dbReference type="NCBI Taxonomy" id="3821"/>
    <lineage>
        <taxon>Eukaryota</taxon>
        <taxon>Viridiplantae</taxon>
        <taxon>Streptophyta</taxon>
        <taxon>Embryophyta</taxon>
        <taxon>Tracheophyta</taxon>
        <taxon>Spermatophyta</taxon>
        <taxon>Magnoliopsida</taxon>
        <taxon>eudicotyledons</taxon>
        <taxon>Gunneridae</taxon>
        <taxon>Pentapetalae</taxon>
        <taxon>rosids</taxon>
        <taxon>fabids</taxon>
        <taxon>Fabales</taxon>
        <taxon>Fabaceae</taxon>
        <taxon>Papilionoideae</taxon>
        <taxon>50 kb inversion clade</taxon>
        <taxon>NPAAA clade</taxon>
        <taxon>indigoferoid/millettioid clade</taxon>
        <taxon>Phaseoleae</taxon>
        <taxon>Cajanus</taxon>
    </lineage>
</organism>
<gene>
    <name evidence="3" type="ORF">KK1_043899</name>
</gene>
<dbReference type="Pfam" id="PF24769">
    <property type="entry name" value="At2g29880_C"/>
    <property type="match status" value="1"/>
</dbReference>
<protein>
    <recommendedName>
        <fullName evidence="2">At2g29880-like C-terminal domain-containing protein</fullName>
    </recommendedName>
</protein>
<accession>A0A151QXK2</accession>
<feature type="domain" description="At2g29880-like C-terminal" evidence="2">
    <location>
        <begin position="69"/>
        <end position="109"/>
    </location>
</feature>
<name>A0A151QXK2_CAJCA</name>